<feature type="domain" description="Peptidase S8/S53" evidence="8">
    <location>
        <begin position="213"/>
        <end position="463"/>
    </location>
</feature>
<dbReference type="Gene3D" id="2.60.40.10">
    <property type="entry name" value="Immunoglobulins"/>
    <property type="match status" value="1"/>
</dbReference>
<feature type="active site" description="Charge relay system" evidence="5 6">
    <location>
        <position position="222"/>
    </location>
</feature>
<organism evidence="9 10">
    <name type="scientific">Rugosimonospora africana</name>
    <dbReference type="NCBI Taxonomy" id="556532"/>
    <lineage>
        <taxon>Bacteria</taxon>
        <taxon>Bacillati</taxon>
        <taxon>Actinomycetota</taxon>
        <taxon>Actinomycetes</taxon>
        <taxon>Micromonosporales</taxon>
        <taxon>Micromonosporaceae</taxon>
        <taxon>Rugosimonospora</taxon>
    </lineage>
</organism>
<evidence type="ECO:0000256" key="2">
    <source>
        <dbReference type="ARBA" id="ARBA00022670"/>
    </source>
</evidence>
<dbReference type="Proteomes" id="UP000642748">
    <property type="component" value="Unassembled WGS sequence"/>
</dbReference>
<evidence type="ECO:0000313" key="9">
    <source>
        <dbReference type="EMBL" id="GIH13016.1"/>
    </source>
</evidence>
<keyword evidence="10" id="KW-1185">Reference proteome</keyword>
<dbReference type="Gene3D" id="3.40.50.200">
    <property type="entry name" value="Peptidase S8/S53 domain"/>
    <property type="match status" value="1"/>
</dbReference>
<dbReference type="InterPro" id="IPR000209">
    <property type="entry name" value="Peptidase_S8/S53_dom"/>
</dbReference>
<dbReference type="PRINTS" id="PR00723">
    <property type="entry name" value="SUBTILISIN"/>
</dbReference>
<dbReference type="SUPFAM" id="SSF52743">
    <property type="entry name" value="Subtilisin-like"/>
    <property type="match status" value="1"/>
</dbReference>
<sequence>MRKRFVGVPVVVILAAAGAVGTSAGTPASARTVPAAVASPSGSVTLITGDRVELNGGTPPQITPGPGRRSMPFRVSADKGHIQVVPGDAATLLATGRLDQRLFDVTTLLEDGYGDTQRKDLSLIVQYDPGTPHPLTAAENTVRQLSSVHGASIAVSKKDAPTWWNAATHLDRGTRTLGSGLTKVWLNGRRHLAEDANATQIGAPVAWQAGLTGKNVRVAIIDGGIDTTHPDLAGKVDASANFTSEPAGDFGGHGTHVASTVAGSGAASGGKYQGIAPDARLLDAKVCDQYGSCPDDAIIAGMQWAAAQHASVANVSLGGADTPDVDPVEQAVNALSAQYGTLFVVAAGNTGSTVQSPGSADAALTVGAVDGQDVVADFSSRGPTAGDTLKPDLTAPGVDIVGARAAGTELGEVVDQQYVKLSGTSMATPHVSAAAAILFQQHPDWTGEQVKDALMASAKTLGTTGGTVGVFDQGAGRVDIAKAITQSVMAQPASLSFGMALWPHGDDAVLSKTVTYRNTGTADVTLDLALEATGPDGTPAPAGLFTVSPARTVVPAGGTQQVTVAVDTRSDQVPVGRYSGRLIATGGGSSLTTPVAVEKESEHYNVQITHIGRDGGAPGEYVTYLDRIGDCGTDPSCGGVVSGSAGQTTLRLPPGQYTLAEFSTTAGRNDTNLLMQPVLDVERDVSLTVDARRAQPVRLTAPRSSARLMEWDLNAVRDVHRLGQVLTYSVSGDYSTPLYTADLGGPPAGKDEFVGFVQGRLAEPGPADDYTDSPYEYELAGTSFGQLFTGLRLQPAQKDFATVDAQYDAVTDQPRDVKTAHVARPASGPEGLFQFFSDFGAQRLLAKAPFHRTEYYLAEGLQWLSSMQQGDVQSGALDFILSDSQWRSYRPGQTYHPVPWSQGVFGPNFRDPQLIANGFAHGVLRRGDQFAAGVDMFVDSAPDHLSEPKAQRATAQLYRDGQLIQDWPSFAYVSADLPPDKATYRLAATVTSPISQISTTITSDWTFQSEHVDGDQAAVLPLLNVRYTPALDAHNHARPGEHYLIPVAVSRQPGAGTATIAKLTVEASDDDGKTWSEAPLARNGGGWVATVDNPGGGSVSLRAHAQDTDGNELDQTIIRAYLVNS</sequence>
<dbReference type="PANTHER" id="PTHR43806">
    <property type="entry name" value="PEPTIDASE S8"/>
    <property type="match status" value="1"/>
</dbReference>
<dbReference type="InterPro" id="IPR015500">
    <property type="entry name" value="Peptidase_S8_subtilisin-rel"/>
</dbReference>
<dbReference type="InterPro" id="IPR050131">
    <property type="entry name" value="Peptidase_S8_subtilisin-like"/>
</dbReference>
<evidence type="ECO:0000256" key="4">
    <source>
        <dbReference type="ARBA" id="ARBA00022825"/>
    </source>
</evidence>
<dbReference type="RefSeq" id="WP_203916722.1">
    <property type="nucleotide sequence ID" value="NZ_BONZ01000013.1"/>
</dbReference>
<comment type="caution">
    <text evidence="9">The sequence shown here is derived from an EMBL/GenBank/DDBJ whole genome shotgun (WGS) entry which is preliminary data.</text>
</comment>
<comment type="similarity">
    <text evidence="1 6">Belongs to the peptidase S8 family.</text>
</comment>
<dbReference type="GO" id="GO:0005975">
    <property type="term" value="P:carbohydrate metabolic process"/>
    <property type="evidence" value="ECO:0007669"/>
    <property type="project" value="UniProtKB-ARBA"/>
</dbReference>
<keyword evidence="2 6" id="KW-0645">Protease</keyword>
<evidence type="ECO:0000256" key="5">
    <source>
        <dbReference type="PIRSR" id="PIRSR615500-1"/>
    </source>
</evidence>
<keyword evidence="7" id="KW-0732">Signal</keyword>
<evidence type="ECO:0000256" key="7">
    <source>
        <dbReference type="SAM" id="SignalP"/>
    </source>
</evidence>
<dbReference type="InterPro" id="IPR023828">
    <property type="entry name" value="Peptidase_S8_Ser-AS"/>
</dbReference>
<dbReference type="GO" id="GO:0006508">
    <property type="term" value="P:proteolysis"/>
    <property type="evidence" value="ECO:0007669"/>
    <property type="project" value="UniProtKB-KW"/>
</dbReference>
<dbReference type="PROSITE" id="PS00137">
    <property type="entry name" value="SUBTILASE_HIS"/>
    <property type="match status" value="1"/>
</dbReference>
<name>A0A8J3VP55_9ACTN</name>
<dbReference type="InterPro" id="IPR022398">
    <property type="entry name" value="Peptidase_S8_His-AS"/>
</dbReference>
<reference evidence="9" key="1">
    <citation type="submission" date="2021-01" db="EMBL/GenBank/DDBJ databases">
        <title>Whole genome shotgun sequence of Rugosimonospora africana NBRC 104875.</title>
        <authorList>
            <person name="Komaki H."/>
            <person name="Tamura T."/>
        </authorList>
    </citation>
    <scope>NUCLEOTIDE SEQUENCE</scope>
    <source>
        <strain evidence="9">NBRC 104875</strain>
    </source>
</reference>
<dbReference type="AlphaFoldDB" id="A0A8J3VP55"/>
<evidence type="ECO:0000259" key="8">
    <source>
        <dbReference type="Pfam" id="PF00082"/>
    </source>
</evidence>
<dbReference type="EMBL" id="BONZ01000013">
    <property type="protein sequence ID" value="GIH13016.1"/>
    <property type="molecule type" value="Genomic_DNA"/>
</dbReference>
<evidence type="ECO:0000256" key="3">
    <source>
        <dbReference type="ARBA" id="ARBA00022801"/>
    </source>
</evidence>
<evidence type="ECO:0000256" key="1">
    <source>
        <dbReference type="ARBA" id="ARBA00011073"/>
    </source>
</evidence>
<dbReference type="PROSITE" id="PS51892">
    <property type="entry name" value="SUBTILASE"/>
    <property type="match status" value="1"/>
</dbReference>
<evidence type="ECO:0000313" key="10">
    <source>
        <dbReference type="Proteomes" id="UP000642748"/>
    </source>
</evidence>
<feature type="signal peptide" evidence="7">
    <location>
        <begin position="1"/>
        <end position="24"/>
    </location>
</feature>
<dbReference type="InterPro" id="IPR013783">
    <property type="entry name" value="Ig-like_fold"/>
</dbReference>
<dbReference type="GO" id="GO:0004252">
    <property type="term" value="F:serine-type endopeptidase activity"/>
    <property type="evidence" value="ECO:0007669"/>
    <property type="project" value="UniProtKB-UniRule"/>
</dbReference>
<dbReference type="PROSITE" id="PS00138">
    <property type="entry name" value="SUBTILASE_SER"/>
    <property type="match status" value="1"/>
</dbReference>
<keyword evidence="4 6" id="KW-0720">Serine protease</keyword>
<dbReference type="PANTHER" id="PTHR43806:SF65">
    <property type="entry name" value="SERINE PROTEASE APRX"/>
    <property type="match status" value="1"/>
</dbReference>
<feature type="chain" id="PRO_5039722089" evidence="7">
    <location>
        <begin position="25"/>
        <end position="1125"/>
    </location>
</feature>
<dbReference type="Pfam" id="PF00082">
    <property type="entry name" value="Peptidase_S8"/>
    <property type="match status" value="1"/>
</dbReference>
<evidence type="ECO:0000256" key="6">
    <source>
        <dbReference type="PROSITE-ProRule" id="PRU01240"/>
    </source>
</evidence>
<keyword evidence="3 6" id="KW-0378">Hydrolase</keyword>
<protein>
    <submittedName>
        <fullName evidence="9">Serine protease</fullName>
    </submittedName>
</protein>
<accession>A0A8J3VP55</accession>
<feature type="active site" description="Charge relay system" evidence="5 6">
    <location>
        <position position="425"/>
    </location>
</feature>
<feature type="active site" description="Charge relay system" evidence="5 6">
    <location>
        <position position="253"/>
    </location>
</feature>
<dbReference type="CDD" id="cd07487">
    <property type="entry name" value="Peptidases_S8_1"/>
    <property type="match status" value="1"/>
</dbReference>
<gene>
    <name evidence="9" type="ORF">Raf01_11880</name>
</gene>
<proteinExistence type="inferred from homology"/>
<dbReference type="InterPro" id="IPR036852">
    <property type="entry name" value="Peptidase_S8/S53_dom_sf"/>
</dbReference>